<evidence type="ECO:0000313" key="1">
    <source>
        <dbReference type="EMBL" id="TWI65195.1"/>
    </source>
</evidence>
<protein>
    <submittedName>
        <fullName evidence="1">Uncharacterized protein</fullName>
    </submittedName>
</protein>
<reference evidence="1 2" key="1">
    <citation type="journal article" date="2015" name="Stand. Genomic Sci.">
        <title>Genomic Encyclopedia of Bacterial and Archaeal Type Strains, Phase III: the genomes of soil and plant-associated and newly described type strains.</title>
        <authorList>
            <person name="Whitman W.B."/>
            <person name="Woyke T."/>
            <person name="Klenk H.P."/>
            <person name="Zhou Y."/>
            <person name="Lilburn T.G."/>
            <person name="Beck B.J."/>
            <person name="De Vos P."/>
            <person name="Vandamme P."/>
            <person name="Eisen J.A."/>
            <person name="Garrity G."/>
            <person name="Hugenholtz P."/>
            <person name="Kyrpides N.C."/>
        </authorList>
    </citation>
    <scope>NUCLEOTIDE SEQUENCE [LARGE SCALE GENOMIC DNA]</scope>
    <source>
        <strain evidence="1 2">CGMCC 1.10822</strain>
    </source>
</reference>
<proteinExistence type="predicted"/>
<organism evidence="1 2">
    <name type="scientific">Pseudoduganella lurida</name>
    <dbReference type="NCBI Taxonomy" id="1036180"/>
    <lineage>
        <taxon>Bacteria</taxon>
        <taxon>Pseudomonadati</taxon>
        <taxon>Pseudomonadota</taxon>
        <taxon>Betaproteobacteria</taxon>
        <taxon>Burkholderiales</taxon>
        <taxon>Oxalobacteraceae</taxon>
        <taxon>Telluria group</taxon>
        <taxon>Pseudoduganella</taxon>
    </lineage>
</organism>
<comment type="caution">
    <text evidence="1">The sequence shown here is derived from an EMBL/GenBank/DDBJ whole genome shotgun (WGS) entry which is preliminary data.</text>
</comment>
<name>A0A562R816_9BURK</name>
<sequence>MRSANGVRLKGKYLLALENYFLSDDPYDALELASGEEKRQLLLDLIAPVFKHIMSRRELDLVIYRSQADFDDVLLYVDRDNESHGQHSDKMMRQRLVEAIIATLESYPRQYELTVTLPSFRYLSDAEVKVGTSSYLRFGGGDPTSARVYLLVYFTGFSDGSADSAALAAAFREVKLFWYHMDKFDLTSSVFGPRTASAKLVDKTVEAGGDILIPDGLSRLIGGLNLRLGSLLRYGDARNFNAPGQPLAFFQDACSNFLSSAQLLQRRQNERIATAIEWLVDSTYVANQTVAFLSVCIGLEALLGDDDNISDMSKRLADRFAYLLGRTPAERKELARSYVDILKKRGKLVHSKQFGLDDEGRELLQTARKYLRRVIDHELKMAATCDQPLAMDV</sequence>
<dbReference type="Proteomes" id="UP000318431">
    <property type="component" value="Unassembled WGS sequence"/>
</dbReference>
<keyword evidence="2" id="KW-1185">Reference proteome</keyword>
<dbReference type="OrthoDB" id="8690398at2"/>
<dbReference type="AlphaFoldDB" id="A0A562R816"/>
<dbReference type="RefSeq" id="WP_145649447.1">
    <property type="nucleotide sequence ID" value="NZ_VLLB01000004.1"/>
</dbReference>
<dbReference type="EMBL" id="VLLB01000004">
    <property type="protein sequence ID" value="TWI65195.1"/>
    <property type="molecule type" value="Genomic_DNA"/>
</dbReference>
<gene>
    <name evidence="1" type="ORF">IP91_02602</name>
</gene>
<accession>A0A562R816</accession>
<evidence type="ECO:0000313" key="2">
    <source>
        <dbReference type="Proteomes" id="UP000318431"/>
    </source>
</evidence>